<evidence type="ECO:0000256" key="2">
    <source>
        <dbReference type="PROSITE-ProRule" id="PRU00235"/>
    </source>
</evidence>
<dbReference type="OrthoDB" id="8068875at2759"/>
<feature type="region of interest" description="Disordered" evidence="3">
    <location>
        <begin position="804"/>
        <end position="827"/>
    </location>
</feature>
<proteinExistence type="predicted"/>
<feature type="compositionally biased region" description="Low complexity" evidence="3">
    <location>
        <begin position="81"/>
        <end position="96"/>
    </location>
</feature>
<feature type="region of interest" description="Disordered" evidence="3">
    <location>
        <begin position="177"/>
        <end position="202"/>
    </location>
</feature>
<feature type="compositionally biased region" description="Polar residues" evidence="3">
    <location>
        <begin position="60"/>
        <end position="70"/>
    </location>
</feature>
<evidence type="ECO:0000256" key="3">
    <source>
        <dbReference type="SAM" id="MobiDB-lite"/>
    </source>
</evidence>
<feature type="compositionally biased region" description="Basic and acidic residues" evidence="3">
    <location>
        <begin position="28"/>
        <end position="43"/>
    </location>
</feature>
<dbReference type="Pfam" id="PF00415">
    <property type="entry name" value="RCC1"/>
    <property type="match status" value="1"/>
</dbReference>
<feature type="repeat" description="RCC1" evidence="2">
    <location>
        <begin position="695"/>
        <end position="753"/>
    </location>
</feature>
<dbReference type="InterPro" id="IPR000408">
    <property type="entry name" value="Reg_chr_condens"/>
</dbReference>
<feature type="compositionally biased region" description="Polar residues" evidence="3">
    <location>
        <begin position="804"/>
        <end position="813"/>
    </location>
</feature>
<sequence>MALISRPNGNNKNNGPPVRAGSAPPARGYEKPMPHPASRDVEKSHHHTSIHPRGLPPKNPSRSTNSNPATVQPKRRRVPQSISASSSSTSSSSCTESTEMRFSLASRCSLALSRTESIMVSAAGDVIVCRCRRSSTPYIPTHSRDLVDPYNKQHVPCCDPEILSNIDAPWSPVFHSLTSPKHKSISSSSRTTTSEFSTYTWEASKSKKSLPNEYILAKGNDTPCAKDQVKEQHQKDDPVQADETPQQPTDQTTQSNTNDHDPKIDEPKKYDSPCGEHKEEETSSSSNSGGGWENTIGELLLSLPSFDYSHFVDGHNDMVAQQETPKQRKIATPSRKLANRRMKQNAAFPTIVESPEEKKEMDTQDDPNPAYEMQQQFFHGVPLFLSSLSQVRVSKVSAHPLGAHVLMISEEALLFSYGLNNHGQLGIGFKSDVKNFARGFHTTPTLITPLLENGGKTIDCAAGLDHSLVVVATEGRRLQKLQTNPGVAHSDHGVHQLRVPDSPTEPQVGDEPSQFNDDKPVDERFHFSETSVQHHQVYGFGRNNFMKLGLIRPNVTGEPKQEHGEDEVLPRRVALHCTVWPDEGDQDPSVPPHGIFSIAASAEHSAALIRRATGDIEVSMWGNASLGALGLPLNMDSQKVRGEIARKPSFKERNISPLPTVVESLSHRKSEGPSSPFAKQISLGPYCSFVVMSDGKCKSCGFSAEGMLGQGFNQTHNMVPEEVFLPPDEESPSSSRIVSVSAGAFHVVAISENGIAYSWGINSNDRLGLGTIDYADLVDEVSQEKKENLVVIEWVPRKINVAQKTSPSTVNQTDKQDGNAGKENTPTLAPENRIALACAGYDCSMLVTECGQVLSFGKRSGKLGKGEVSSNVNTPQPLYGGLHLFHARRKRSDSSSFASPQSGKRRPQGLQRRASASVLYDNC</sequence>
<feature type="region of interest" description="Disordered" evidence="3">
    <location>
        <begin position="1"/>
        <end position="96"/>
    </location>
</feature>
<feature type="region of interest" description="Disordered" evidence="3">
    <location>
        <begin position="890"/>
        <end position="923"/>
    </location>
</feature>
<accession>A0A9K3L7L3</accession>
<gene>
    <name evidence="4" type="ORF">IV203_001071</name>
</gene>
<protein>
    <submittedName>
        <fullName evidence="4">Chromosome condensation regulator RCC1</fullName>
    </submittedName>
</protein>
<feature type="region of interest" description="Disordered" evidence="3">
    <location>
        <begin position="322"/>
        <end position="342"/>
    </location>
</feature>
<feature type="region of interest" description="Disordered" evidence="3">
    <location>
        <begin position="225"/>
        <end position="291"/>
    </location>
</feature>
<dbReference type="Proteomes" id="UP000693970">
    <property type="component" value="Unassembled WGS sequence"/>
</dbReference>
<dbReference type="PANTHER" id="PTHR22870:SF466">
    <property type="entry name" value="ANKYRIN REPEAT-CONTAINING PROTEIN"/>
    <property type="match status" value="1"/>
</dbReference>
<feature type="compositionally biased region" description="Low complexity" evidence="3">
    <location>
        <begin position="7"/>
        <end position="17"/>
    </location>
</feature>
<comment type="caution">
    <text evidence="4">The sequence shown here is derived from an EMBL/GenBank/DDBJ whole genome shotgun (WGS) entry which is preliminary data.</text>
</comment>
<reference evidence="4" key="1">
    <citation type="journal article" date="2021" name="Sci. Rep.">
        <title>Diploid genomic architecture of Nitzschia inconspicua, an elite biomass production diatom.</title>
        <authorList>
            <person name="Oliver A."/>
            <person name="Podell S."/>
            <person name="Pinowska A."/>
            <person name="Traller J.C."/>
            <person name="Smith S.R."/>
            <person name="McClure R."/>
            <person name="Beliaev A."/>
            <person name="Bohutskyi P."/>
            <person name="Hill E.A."/>
            <person name="Rabines A."/>
            <person name="Zheng H."/>
            <person name="Allen L.Z."/>
            <person name="Kuo A."/>
            <person name="Grigoriev I.V."/>
            <person name="Allen A.E."/>
            <person name="Hazlebeck D."/>
            <person name="Allen E.E."/>
        </authorList>
    </citation>
    <scope>NUCLEOTIDE SEQUENCE</scope>
    <source>
        <strain evidence="4">Hildebrandi</strain>
    </source>
</reference>
<organism evidence="4 5">
    <name type="scientific">Nitzschia inconspicua</name>
    <dbReference type="NCBI Taxonomy" id="303405"/>
    <lineage>
        <taxon>Eukaryota</taxon>
        <taxon>Sar</taxon>
        <taxon>Stramenopiles</taxon>
        <taxon>Ochrophyta</taxon>
        <taxon>Bacillariophyta</taxon>
        <taxon>Bacillariophyceae</taxon>
        <taxon>Bacillariophycidae</taxon>
        <taxon>Bacillariales</taxon>
        <taxon>Bacillariaceae</taxon>
        <taxon>Nitzschia</taxon>
    </lineage>
</organism>
<keyword evidence="5" id="KW-1185">Reference proteome</keyword>
<feature type="compositionally biased region" description="Basic and acidic residues" evidence="3">
    <location>
        <begin position="258"/>
        <end position="281"/>
    </location>
</feature>
<evidence type="ECO:0000313" key="4">
    <source>
        <dbReference type="EMBL" id="KAG7356385.1"/>
    </source>
</evidence>
<feature type="region of interest" description="Disordered" evidence="3">
    <location>
        <begin position="483"/>
        <end position="518"/>
    </location>
</feature>
<dbReference type="Pfam" id="PF13540">
    <property type="entry name" value="RCC1_2"/>
    <property type="match status" value="1"/>
</dbReference>
<feature type="compositionally biased region" description="Low complexity" evidence="3">
    <location>
        <begin position="185"/>
        <end position="200"/>
    </location>
</feature>
<dbReference type="EMBL" id="JAGRRH010000015">
    <property type="protein sequence ID" value="KAG7356385.1"/>
    <property type="molecule type" value="Genomic_DNA"/>
</dbReference>
<name>A0A9K3L7L3_9STRA</name>
<dbReference type="PANTHER" id="PTHR22870">
    <property type="entry name" value="REGULATOR OF CHROMOSOME CONDENSATION"/>
    <property type="match status" value="1"/>
</dbReference>
<feature type="compositionally biased region" description="Low complexity" evidence="3">
    <location>
        <begin position="244"/>
        <end position="257"/>
    </location>
</feature>
<evidence type="ECO:0000256" key="1">
    <source>
        <dbReference type="ARBA" id="ARBA00022737"/>
    </source>
</evidence>
<dbReference type="InterPro" id="IPR051210">
    <property type="entry name" value="Ub_ligase/GEF_domain"/>
</dbReference>
<dbReference type="AlphaFoldDB" id="A0A9K3L7L3"/>
<keyword evidence="1" id="KW-0677">Repeat</keyword>
<reference evidence="4" key="2">
    <citation type="submission" date="2021-04" db="EMBL/GenBank/DDBJ databases">
        <authorList>
            <person name="Podell S."/>
        </authorList>
    </citation>
    <scope>NUCLEOTIDE SEQUENCE</scope>
    <source>
        <strain evidence="4">Hildebrandi</strain>
    </source>
</reference>
<feature type="compositionally biased region" description="Basic and acidic residues" evidence="3">
    <location>
        <begin position="227"/>
        <end position="238"/>
    </location>
</feature>
<evidence type="ECO:0000313" key="5">
    <source>
        <dbReference type="Proteomes" id="UP000693970"/>
    </source>
</evidence>
<feature type="repeat" description="RCC1" evidence="2">
    <location>
        <begin position="412"/>
        <end position="473"/>
    </location>
</feature>
<dbReference type="PROSITE" id="PS50012">
    <property type="entry name" value="RCC1_3"/>
    <property type="match status" value="2"/>
</dbReference>